<dbReference type="EMBL" id="JAJSOW010000101">
    <property type="protein sequence ID" value="KAI9180176.1"/>
    <property type="molecule type" value="Genomic_DNA"/>
</dbReference>
<sequence length="82" mass="9239">MKNGKTRFLNWVYLISDVHSGTIVLCLRGLVENRKTYELHGRNRDQAVYSMDFPTATTPASGSTAETPRVKFLYSFLGSILP</sequence>
<organism evidence="1 2">
    <name type="scientific">Acer negundo</name>
    <name type="common">Box elder</name>
    <dbReference type="NCBI Taxonomy" id="4023"/>
    <lineage>
        <taxon>Eukaryota</taxon>
        <taxon>Viridiplantae</taxon>
        <taxon>Streptophyta</taxon>
        <taxon>Embryophyta</taxon>
        <taxon>Tracheophyta</taxon>
        <taxon>Spermatophyta</taxon>
        <taxon>Magnoliopsida</taxon>
        <taxon>eudicotyledons</taxon>
        <taxon>Gunneridae</taxon>
        <taxon>Pentapetalae</taxon>
        <taxon>rosids</taxon>
        <taxon>malvids</taxon>
        <taxon>Sapindales</taxon>
        <taxon>Sapindaceae</taxon>
        <taxon>Hippocastanoideae</taxon>
        <taxon>Acereae</taxon>
        <taxon>Acer</taxon>
    </lineage>
</organism>
<proteinExistence type="predicted"/>
<dbReference type="Proteomes" id="UP001064489">
    <property type="component" value="Chromosome 4"/>
</dbReference>
<keyword evidence="2" id="KW-1185">Reference proteome</keyword>
<evidence type="ECO:0000313" key="1">
    <source>
        <dbReference type="EMBL" id="KAI9180176.1"/>
    </source>
</evidence>
<protein>
    <submittedName>
        <fullName evidence="1">Uncharacterized protein</fullName>
    </submittedName>
</protein>
<evidence type="ECO:0000313" key="2">
    <source>
        <dbReference type="Proteomes" id="UP001064489"/>
    </source>
</evidence>
<gene>
    <name evidence="1" type="ORF">LWI28_002022</name>
</gene>
<reference evidence="1" key="2">
    <citation type="submission" date="2023-02" db="EMBL/GenBank/DDBJ databases">
        <authorList>
            <person name="Swenson N.G."/>
            <person name="Wegrzyn J.L."/>
            <person name="Mcevoy S.L."/>
        </authorList>
    </citation>
    <scope>NUCLEOTIDE SEQUENCE</scope>
    <source>
        <strain evidence="1">91603</strain>
        <tissue evidence="1">Leaf</tissue>
    </source>
</reference>
<name>A0AAD5IX37_ACENE</name>
<dbReference type="AlphaFoldDB" id="A0AAD5IX37"/>
<comment type="caution">
    <text evidence="1">The sequence shown here is derived from an EMBL/GenBank/DDBJ whole genome shotgun (WGS) entry which is preliminary data.</text>
</comment>
<reference evidence="1" key="1">
    <citation type="journal article" date="2022" name="Plant J.">
        <title>Strategies of tolerance reflected in two North American maple genomes.</title>
        <authorList>
            <person name="McEvoy S.L."/>
            <person name="Sezen U.U."/>
            <person name="Trouern-Trend A."/>
            <person name="McMahon S.M."/>
            <person name="Schaberg P.G."/>
            <person name="Yang J."/>
            <person name="Wegrzyn J.L."/>
            <person name="Swenson N.G."/>
        </authorList>
    </citation>
    <scope>NUCLEOTIDE SEQUENCE</scope>
    <source>
        <strain evidence="1">91603</strain>
    </source>
</reference>
<accession>A0AAD5IX37</accession>